<evidence type="ECO:0000256" key="1">
    <source>
        <dbReference type="SAM" id="MobiDB-lite"/>
    </source>
</evidence>
<feature type="region of interest" description="Disordered" evidence="1">
    <location>
        <begin position="21"/>
        <end position="47"/>
    </location>
</feature>
<evidence type="ECO:0000313" key="2">
    <source>
        <dbReference type="EMBL" id="EFP10777.1"/>
    </source>
</evidence>
<dbReference type="CTD" id="9805037"/>
<proteinExistence type="predicted"/>
<dbReference type="AlphaFoldDB" id="E3MWN4"/>
<dbReference type="GeneID" id="9805037"/>
<gene>
    <name evidence="2" type="ORF">CRE_02465</name>
</gene>
<protein>
    <submittedName>
        <fullName evidence="2">Uncharacterized protein</fullName>
    </submittedName>
</protein>
<dbReference type="Proteomes" id="UP000008281">
    <property type="component" value="Unassembled WGS sequence"/>
</dbReference>
<accession>E3MWN4</accession>
<dbReference type="RefSeq" id="XP_003099418.2">
    <property type="nucleotide sequence ID" value="XM_003099370.2"/>
</dbReference>
<evidence type="ECO:0000313" key="3">
    <source>
        <dbReference type="Proteomes" id="UP000008281"/>
    </source>
</evidence>
<dbReference type="InParanoid" id="E3MWN4"/>
<dbReference type="HOGENOM" id="CLU_2778308_0_0_1"/>
<organism evidence="3">
    <name type="scientific">Caenorhabditis remanei</name>
    <name type="common">Caenorhabditis vulgaris</name>
    <dbReference type="NCBI Taxonomy" id="31234"/>
    <lineage>
        <taxon>Eukaryota</taxon>
        <taxon>Metazoa</taxon>
        <taxon>Ecdysozoa</taxon>
        <taxon>Nematoda</taxon>
        <taxon>Chromadorea</taxon>
        <taxon>Rhabditida</taxon>
        <taxon>Rhabditina</taxon>
        <taxon>Rhabditomorpha</taxon>
        <taxon>Rhabditoidea</taxon>
        <taxon>Rhabditidae</taxon>
        <taxon>Peloderinae</taxon>
        <taxon>Caenorhabditis</taxon>
    </lineage>
</organism>
<keyword evidence="3" id="KW-1185">Reference proteome</keyword>
<sequence length="69" mass="7486">MSQPSLGADSGCLDCEIPNGKAAETTKKNRESGSRSYPELGSADKGGFGCKYYYHAASMDNWEEEEQSD</sequence>
<name>E3MWN4_CAERE</name>
<reference evidence="2" key="1">
    <citation type="submission" date="2007-07" db="EMBL/GenBank/DDBJ databases">
        <title>PCAP assembly of the Caenorhabditis remanei genome.</title>
        <authorList>
            <consortium name="The Caenorhabditis remanei Sequencing Consortium"/>
            <person name="Wilson R.K."/>
        </authorList>
    </citation>
    <scope>NUCLEOTIDE SEQUENCE [LARGE SCALE GENOMIC DNA]</scope>
    <source>
        <strain evidence="2">PB4641</strain>
    </source>
</reference>
<feature type="compositionally biased region" description="Basic and acidic residues" evidence="1">
    <location>
        <begin position="24"/>
        <end position="33"/>
    </location>
</feature>
<dbReference type="EMBL" id="DS268488">
    <property type="protein sequence ID" value="EFP10777.1"/>
    <property type="molecule type" value="Genomic_DNA"/>
</dbReference>
<dbReference type="KEGG" id="crq:GCK72_020585"/>